<proteinExistence type="predicted"/>
<comment type="caution">
    <text evidence="2">The sequence shown here is derived from an EMBL/GenBank/DDBJ whole genome shotgun (WGS) entry which is preliminary data.</text>
</comment>
<reference evidence="2 3" key="1">
    <citation type="journal article" date="2019" name="Sci. Rep.">
        <title>Orb-weaving spider Araneus ventricosus genome elucidates the spidroin gene catalogue.</title>
        <authorList>
            <person name="Kono N."/>
            <person name="Nakamura H."/>
            <person name="Ohtoshi R."/>
            <person name="Moran D.A.P."/>
            <person name="Shinohara A."/>
            <person name="Yoshida Y."/>
            <person name="Fujiwara M."/>
            <person name="Mori M."/>
            <person name="Tomita M."/>
            <person name="Arakawa K."/>
        </authorList>
    </citation>
    <scope>NUCLEOTIDE SEQUENCE [LARGE SCALE GENOMIC DNA]</scope>
</reference>
<evidence type="ECO:0000313" key="3">
    <source>
        <dbReference type="Proteomes" id="UP000499080"/>
    </source>
</evidence>
<gene>
    <name evidence="2" type="ORF">AVEN_81082_1</name>
</gene>
<dbReference type="AlphaFoldDB" id="A0A4Y2JTB4"/>
<keyword evidence="3" id="KW-1185">Reference proteome</keyword>
<dbReference type="Proteomes" id="UP000499080">
    <property type="component" value="Unassembled WGS sequence"/>
</dbReference>
<accession>A0A4Y2JTB4</accession>
<feature type="region of interest" description="Disordered" evidence="1">
    <location>
        <begin position="1"/>
        <end position="22"/>
    </location>
</feature>
<dbReference type="EMBL" id="BGPR01003841">
    <property type="protein sequence ID" value="GBM93035.1"/>
    <property type="molecule type" value="Genomic_DNA"/>
</dbReference>
<evidence type="ECO:0000313" key="2">
    <source>
        <dbReference type="EMBL" id="GBM93035.1"/>
    </source>
</evidence>
<sequence length="127" mass="13183">MLNRGQMTSAAPAPHLPLQTSLHPRKGHLIFDGFNAHRTRTYSGSSMEPAPLVEEAGYGADVVAIGHQESPILDAGLGAALALEESPVGPLALGTVADAHPGGAAPAAVRKCLHEHNDYEKKCSSVT</sequence>
<name>A0A4Y2JTB4_ARAVE</name>
<evidence type="ECO:0000256" key="1">
    <source>
        <dbReference type="SAM" id="MobiDB-lite"/>
    </source>
</evidence>
<organism evidence="2 3">
    <name type="scientific">Araneus ventricosus</name>
    <name type="common">Orbweaver spider</name>
    <name type="synonym">Epeira ventricosa</name>
    <dbReference type="NCBI Taxonomy" id="182803"/>
    <lineage>
        <taxon>Eukaryota</taxon>
        <taxon>Metazoa</taxon>
        <taxon>Ecdysozoa</taxon>
        <taxon>Arthropoda</taxon>
        <taxon>Chelicerata</taxon>
        <taxon>Arachnida</taxon>
        <taxon>Araneae</taxon>
        <taxon>Araneomorphae</taxon>
        <taxon>Entelegynae</taxon>
        <taxon>Araneoidea</taxon>
        <taxon>Araneidae</taxon>
        <taxon>Araneus</taxon>
    </lineage>
</organism>
<protein>
    <submittedName>
        <fullName evidence="2">Uncharacterized protein</fullName>
    </submittedName>
</protein>